<evidence type="ECO:0000313" key="4">
    <source>
        <dbReference type="Proteomes" id="UP000075606"/>
    </source>
</evidence>
<evidence type="ECO:0000313" key="3">
    <source>
        <dbReference type="EMBL" id="KYG78309.1"/>
    </source>
</evidence>
<dbReference type="Pfam" id="PF13584">
    <property type="entry name" value="BatD"/>
    <property type="match status" value="2"/>
</dbReference>
<name>A0A150XHV5_9BACT</name>
<accession>A0A150XHV5</accession>
<proteinExistence type="predicted"/>
<keyword evidence="1" id="KW-1133">Transmembrane helix</keyword>
<evidence type="ECO:0000256" key="2">
    <source>
        <dbReference type="SAM" id="SignalP"/>
    </source>
</evidence>
<keyword evidence="4" id="KW-1185">Reference proteome</keyword>
<dbReference type="EMBL" id="LRPC01000001">
    <property type="protein sequence ID" value="KYG78309.1"/>
    <property type="molecule type" value="Genomic_DNA"/>
</dbReference>
<keyword evidence="2" id="KW-0732">Signal</keyword>
<dbReference type="InterPro" id="IPR025738">
    <property type="entry name" value="BatD"/>
</dbReference>
<evidence type="ECO:0000256" key="1">
    <source>
        <dbReference type="SAM" id="Phobius"/>
    </source>
</evidence>
<sequence length="482" mass="54449">MRNFGVFLSVLASIFCLSKAAFAQEISVQLGPNEVGMNEFFTITVTVNNAAIKNYTDFPNIDGFAKRGTSSSSKTNIVNGEISSSQSITQRYMPLEEGTYTLEPFSLEVNGTEVSSQGKTIKVTPPVERRQNNRRRYDPFDDLFGRNRNNTESEFMDVKEDAFLALTTDKDEVYVGEGFTTTFAFYVADANRAPLQFHEAGKQLSTILKDLRPENCWEENFSIENIYGERVELNGKNYTRYKIYQATYYPLNLEPVVFPSVPFEMIKYRVAKSPSFFGRDRQEDFKTFNTREKTVKVKALPPHPLKDKVAVGQFELDEKISTNSVETGESFSYEFNIYGEGNISGIPDPSIPDTKEMDIYPPNVAQDINRGAGRVTGSKRYSYFGIPNEPGEYDLKDYFSWIFFNPETENYDTLKSEVKLRVTGESKENVSISSTDLGSFYDNIDIASNELQSLDKSNATQIIANLLIAALLGAAAFMFIRK</sequence>
<keyword evidence="1" id="KW-0812">Transmembrane</keyword>
<dbReference type="PANTHER" id="PTHR40940:SF2">
    <property type="entry name" value="BATD"/>
    <property type="match status" value="1"/>
</dbReference>
<dbReference type="Proteomes" id="UP000075606">
    <property type="component" value="Unassembled WGS sequence"/>
</dbReference>
<comment type="caution">
    <text evidence="3">The sequence shown here is derived from an EMBL/GenBank/DDBJ whole genome shotgun (WGS) entry which is preliminary data.</text>
</comment>
<feature type="transmembrane region" description="Helical" evidence="1">
    <location>
        <begin position="462"/>
        <end position="480"/>
    </location>
</feature>
<dbReference type="OrthoDB" id="2079210at2"/>
<dbReference type="RefSeq" id="WP_068217799.1">
    <property type="nucleotide sequence ID" value="NZ_LRPC01000001.1"/>
</dbReference>
<evidence type="ECO:0008006" key="5">
    <source>
        <dbReference type="Google" id="ProtNLM"/>
    </source>
</evidence>
<keyword evidence="1" id="KW-0472">Membrane</keyword>
<feature type="chain" id="PRO_5007574713" description="Protein BatD" evidence="2">
    <location>
        <begin position="24"/>
        <end position="482"/>
    </location>
</feature>
<reference evidence="3 4" key="1">
    <citation type="submission" date="2016-01" db="EMBL/GenBank/DDBJ databases">
        <title>Genome sequencing of Roseivirga spongicola UST030701-084.</title>
        <authorList>
            <person name="Selvaratnam C."/>
            <person name="Thevarajoo S."/>
            <person name="Goh K.M."/>
            <person name="Ee R."/>
            <person name="Chan K.-G."/>
            <person name="Chong C.S."/>
        </authorList>
    </citation>
    <scope>NUCLEOTIDE SEQUENCE [LARGE SCALE GENOMIC DNA]</scope>
    <source>
        <strain evidence="3 4">UST030701-084</strain>
    </source>
</reference>
<protein>
    <recommendedName>
        <fullName evidence="5">Protein BatD</fullName>
    </recommendedName>
</protein>
<feature type="signal peptide" evidence="2">
    <location>
        <begin position="1"/>
        <end position="23"/>
    </location>
</feature>
<organism evidence="3 4">
    <name type="scientific">Roseivirga spongicola</name>
    <dbReference type="NCBI Taxonomy" id="333140"/>
    <lineage>
        <taxon>Bacteria</taxon>
        <taxon>Pseudomonadati</taxon>
        <taxon>Bacteroidota</taxon>
        <taxon>Cytophagia</taxon>
        <taxon>Cytophagales</taxon>
        <taxon>Roseivirgaceae</taxon>
        <taxon>Roseivirga</taxon>
    </lineage>
</organism>
<dbReference type="AlphaFoldDB" id="A0A150XHV5"/>
<gene>
    <name evidence="3" type="ORF">AWW68_05960</name>
</gene>
<dbReference type="STRING" id="333140.AWW68_05960"/>
<dbReference type="PANTHER" id="PTHR40940">
    <property type="entry name" value="PROTEIN BATD-RELATED"/>
    <property type="match status" value="1"/>
</dbReference>